<evidence type="ECO:0000259" key="5">
    <source>
        <dbReference type="PROSITE" id="PS50804"/>
    </source>
</evidence>
<dbReference type="CDD" id="cd07936">
    <property type="entry name" value="SCAN"/>
    <property type="match status" value="1"/>
</dbReference>
<keyword evidence="7" id="KW-1185">Reference proteome</keyword>
<dbReference type="CDD" id="cd07765">
    <property type="entry name" value="KRAB_A-box"/>
    <property type="match status" value="1"/>
</dbReference>
<dbReference type="SUPFAM" id="SSF109640">
    <property type="entry name" value="KRAB domain (Kruppel-associated box)"/>
    <property type="match status" value="1"/>
</dbReference>
<dbReference type="FunFam" id="1.10.4020.10:FF:000001">
    <property type="entry name" value="zinc finger protein 263 isoform X1"/>
    <property type="match status" value="1"/>
</dbReference>
<dbReference type="InterPro" id="IPR052638">
    <property type="entry name" value="PiggyBac_TE-derived"/>
</dbReference>
<dbReference type="Gene3D" id="6.10.140.140">
    <property type="match status" value="1"/>
</dbReference>
<keyword evidence="3" id="KW-0804">Transcription</keyword>
<evidence type="ECO:0000259" key="6">
    <source>
        <dbReference type="PROSITE" id="PS50805"/>
    </source>
</evidence>
<dbReference type="InterPro" id="IPR001909">
    <property type="entry name" value="KRAB"/>
</dbReference>
<dbReference type="Pfam" id="PF02023">
    <property type="entry name" value="SCAN"/>
    <property type="match status" value="1"/>
</dbReference>
<dbReference type="InterPro" id="IPR029526">
    <property type="entry name" value="PGBD"/>
</dbReference>
<dbReference type="Pfam" id="PF13843">
    <property type="entry name" value="DDE_Tnp_1_7"/>
    <property type="match status" value="1"/>
</dbReference>
<dbReference type="KEGG" id="pcw:110194336"/>
<dbReference type="Gene3D" id="1.10.4020.10">
    <property type="entry name" value="DNA breaking-rejoining enzymes"/>
    <property type="match status" value="1"/>
</dbReference>
<dbReference type="SMART" id="SM00349">
    <property type="entry name" value="KRAB"/>
    <property type="match status" value="1"/>
</dbReference>
<evidence type="ECO:0000256" key="2">
    <source>
        <dbReference type="ARBA" id="ARBA00023125"/>
    </source>
</evidence>
<dbReference type="GeneID" id="110194336"/>
<dbReference type="Pfam" id="PF01352">
    <property type="entry name" value="KRAB"/>
    <property type="match status" value="1"/>
</dbReference>
<keyword evidence="1" id="KW-0805">Transcription regulation</keyword>
<feature type="compositionally biased region" description="Basic and acidic residues" evidence="4">
    <location>
        <begin position="178"/>
        <end position="190"/>
    </location>
</feature>
<feature type="region of interest" description="Disordered" evidence="4">
    <location>
        <begin position="178"/>
        <end position="197"/>
    </location>
</feature>
<evidence type="ECO:0000256" key="1">
    <source>
        <dbReference type="ARBA" id="ARBA00023015"/>
    </source>
</evidence>
<keyword evidence="2" id="KW-0238">DNA-binding</keyword>
<dbReference type="SUPFAM" id="SSF47353">
    <property type="entry name" value="Retrovirus capsid dimerization domain-like"/>
    <property type="match status" value="1"/>
</dbReference>
<dbReference type="PROSITE" id="PS50805">
    <property type="entry name" value="KRAB"/>
    <property type="match status" value="1"/>
</dbReference>
<feature type="domain" description="SCAN box" evidence="5">
    <location>
        <begin position="82"/>
        <end position="163"/>
    </location>
</feature>
<gene>
    <name evidence="8" type="primary">PGBD1</name>
</gene>
<reference evidence="8" key="1">
    <citation type="submission" date="2025-08" db="UniProtKB">
        <authorList>
            <consortium name="RefSeq"/>
        </authorList>
    </citation>
    <scope>IDENTIFICATION</scope>
    <source>
        <tissue evidence="8">Spleen</tissue>
    </source>
</reference>
<dbReference type="AlphaFoldDB" id="A0A6P5ITH4"/>
<name>A0A6P5ITH4_PHACI</name>
<dbReference type="InterPro" id="IPR038269">
    <property type="entry name" value="SCAN_sf"/>
</dbReference>
<evidence type="ECO:0000313" key="7">
    <source>
        <dbReference type="Proteomes" id="UP000515140"/>
    </source>
</evidence>
<dbReference type="InParanoid" id="A0A6P5ITH4"/>
<dbReference type="GO" id="GO:0043565">
    <property type="term" value="F:sequence-specific DNA binding"/>
    <property type="evidence" value="ECO:0007669"/>
    <property type="project" value="TreeGrafter"/>
</dbReference>
<dbReference type="InterPro" id="IPR003309">
    <property type="entry name" value="SCAN_dom"/>
</dbReference>
<organism evidence="7 8">
    <name type="scientific">Phascolarctos cinereus</name>
    <name type="common">Koala</name>
    <dbReference type="NCBI Taxonomy" id="38626"/>
    <lineage>
        <taxon>Eukaryota</taxon>
        <taxon>Metazoa</taxon>
        <taxon>Chordata</taxon>
        <taxon>Craniata</taxon>
        <taxon>Vertebrata</taxon>
        <taxon>Euteleostomi</taxon>
        <taxon>Mammalia</taxon>
        <taxon>Metatheria</taxon>
        <taxon>Diprotodontia</taxon>
        <taxon>Phascolarctidae</taxon>
        <taxon>Phascolarctos</taxon>
    </lineage>
</organism>
<dbReference type="FunCoup" id="A0A6P5ITH4">
    <property type="interactions" value="101"/>
</dbReference>
<evidence type="ECO:0000313" key="8">
    <source>
        <dbReference type="RefSeq" id="XP_020822236.1"/>
    </source>
</evidence>
<proteinExistence type="predicted"/>
<dbReference type="SMART" id="SM00431">
    <property type="entry name" value="SCAN"/>
    <property type="match status" value="1"/>
</dbReference>
<dbReference type="PANTHER" id="PTHR47055">
    <property type="entry name" value="DDE_TNP_1_7 DOMAIN-CONTAINING PROTEIN"/>
    <property type="match status" value="1"/>
</dbReference>
<accession>A0A6P5ITH4</accession>
<dbReference type="InterPro" id="IPR036051">
    <property type="entry name" value="KRAB_dom_sf"/>
</dbReference>
<dbReference type="CTD" id="84547"/>
<protein>
    <submittedName>
        <fullName evidence="8">PiggyBac transposable element-derived protein 1 isoform X1</fullName>
    </submittedName>
</protein>
<dbReference type="GO" id="GO:0006355">
    <property type="term" value="P:regulation of DNA-templated transcription"/>
    <property type="evidence" value="ECO:0007669"/>
    <property type="project" value="InterPro"/>
</dbReference>
<dbReference type="RefSeq" id="XP_020822236.1">
    <property type="nucleotide sequence ID" value="XM_020966577.1"/>
</dbReference>
<dbReference type="PROSITE" id="PS50804">
    <property type="entry name" value="SCAN_BOX"/>
    <property type="match status" value="1"/>
</dbReference>
<feature type="domain" description="KRAB" evidence="6">
    <location>
        <begin position="246"/>
        <end position="319"/>
    </location>
</feature>
<dbReference type="Proteomes" id="UP000515140">
    <property type="component" value="Unplaced"/>
</dbReference>
<evidence type="ECO:0000256" key="3">
    <source>
        <dbReference type="ARBA" id="ARBA00023163"/>
    </source>
</evidence>
<evidence type="ECO:0000256" key="4">
    <source>
        <dbReference type="SAM" id="MobiDB-lite"/>
    </source>
</evidence>
<dbReference type="PANTHER" id="PTHR47055:SF1">
    <property type="entry name" value="PIGGYBAC TRANSPOSABLE ELEMENT-DERIVED PROTEIN 1"/>
    <property type="match status" value="1"/>
</dbReference>
<sequence>MACAPLGAGRIVESLVAFERPLIFRGASLGGFVIFNLKMSEGFSVPVPEEQKEVLKVKEEDCTWEQASSQPELNSFTQEAFRQRFRQFCYQKTTRPREALNQLWVLCCQWLRPEVHTKEEIMELLVLEQFLTILPQELQAWVKKQFPQNSEEVITILEELEQQPNEGGQEISVLAQRLEEHSEETEHQGESQKSQSLQLKYESQDRCPLQENAVPVSQVSSHHQGELLRDQTVVSVFNSTQSQTLVKTEEEVKFLVSEEWQCFDPAQKNTCGNVALKNFRNLDSLTGEIIIKDGMLLPKQEISKEIDSQEEVSHALRRDCSPQILVGPPVQAEKNIEFLNTLKDRNPGDLWSRMHISSMEYAAGDITRKDRKKDKTRVSELLQGLTFSGDSDVDEEDEVESHPARKKQKVTTFTEKKWIKRDIQPNFPSWSALDSGILNLKSEKLSPVEFFELFFDDETFKLIVDETNHYAAQKNVTLEVTVQEMKCVFGVLLLSGYICHPRRGMYWETSDKEQSLVSNAIRRERFELIFSYLHFADNSCLDQSDKFTKLRPLIDQMNKNFLLYAPLEEYYCFDKSMCECFDSDQFFNGKPIRIGYKIWCGATTQGYLVWFEPYQVEPVLKADKDHDLGLGGKLVMNFANILLERGQHPYHICFDNFFTSIKLISALKKKGVKATGAIRDNRTEKCPLMNAENIKKMKRGSFDFRVEEKEEIILCRWNDENSINLCSNAVGIEPLSQVSYSVDEKKKIQVSQPSIVKLYEVCRYGVAKMDENISKYRIRIRSKKWYSILVSYIIDVAMNNAWHLYRICCPDTSSSLLDFRRCIAHFYLENNANLAD</sequence>